<dbReference type="EMBL" id="BPLF01000004">
    <property type="protein sequence ID" value="GIX64992.1"/>
    <property type="molecule type" value="Genomic_DNA"/>
</dbReference>
<sequence length="120" mass="13565">MGFGTLDNAYHASREPIKGFSRHKLNGTHKFKRDEHFIYLRQYDPNQSAEASDPRQAVPGRRSAAERAQWEVAERLRRNSAMIPPSSDAHIKRRIRRVSIAAACGVSLIFAAATSIGIYW</sequence>
<accession>A0AAV4LZE3</accession>
<protein>
    <submittedName>
        <fullName evidence="3">HLA class II histocompatibility DQ beta 1 chain-like isoform X1</fullName>
    </submittedName>
</protein>
<evidence type="ECO:0000256" key="2">
    <source>
        <dbReference type="SAM" id="Phobius"/>
    </source>
</evidence>
<reference evidence="3 4" key="1">
    <citation type="submission" date="2021-06" db="EMBL/GenBank/DDBJ databases">
        <title>Genome sequence of Babesia caballi.</title>
        <authorList>
            <person name="Yamagishi J."/>
            <person name="Kidaka T."/>
            <person name="Ochi A."/>
        </authorList>
    </citation>
    <scope>NUCLEOTIDE SEQUENCE [LARGE SCALE GENOMIC DNA]</scope>
    <source>
        <strain evidence="3">USDA-D6B2</strain>
    </source>
</reference>
<dbReference type="Proteomes" id="UP001497744">
    <property type="component" value="Unassembled WGS sequence"/>
</dbReference>
<keyword evidence="2" id="KW-0472">Membrane</keyword>
<organism evidence="3 4">
    <name type="scientific">Babesia caballi</name>
    <dbReference type="NCBI Taxonomy" id="5871"/>
    <lineage>
        <taxon>Eukaryota</taxon>
        <taxon>Sar</taxon>
        <taxon>Alveolata</taxon>
        <taxon>Apicomplexa</taxon>
        <taxon>Aconoidasida</taxon>
        <taxon>Piroplasmida</taxon>
        <taxon>Babesiidae</taxon>
        <taxon>Babesia</taxon>
    </lineage>
</organism>
<name>A0AAV4LZE3_BABCB</name>
<evidence type="ECO:0000313" key="4">
    <source>
        <dbReference type="Proteomes" id="UP001497744"/>
    </source>
</evidence>
<feature type="transmembrane region" description="Helical" evidence="2">
    <location>
        <begin position="100"/>
        <end position="119"/>
    </location>
</feature>
<evidence type="ECO:0000256" key="1">
    <source>
        <dbReference type="SAM" id="MobiDB-lite"/>
    </source>
</evidence>
<evidence type="ECO:0000313" key="3">
    <source>
        <dbReference type="EMBL" id="GIX64992.1"/>
    </source>
</evidence>
<dbReference type="GeneID" id="94196473"/>
<gene>
    <name evidence="3" type="ORF">BcabD6B2_44270</name>
</gene>
<dbReference type="AlphaFoldDB" id="A0AAV4LZE3"/>
<proteinExistence type="predicted"/>
<keyword evidence="4" id="KW-1185">Reference proteome</keyword>
<keyword evidence="2" id="KW-1133">Transmembrane helix</keyword>
<dbReference type="RefSeq" id="XP_067717061.1">
    <property type="nucleotide sequence ID" value="XM_067860960.1"/>
</dbReference>
<feature type="region of interest" description="Disordered" evidence="1">
    <location>
        <begin position="45"/>
        <end position="64"/>
    </location>
</feature>
<keyword evidence="2" id="KW-0812">Transmembrane</keyword>
<comment type="caution">
    <text evidence="3">The sequence shown here is derived from an EMBL/GenBank/DDBJ whole genome shotgun (WGS) entry which is preliminary data.</text>
</comment>